<feature type="transmembrane region" description="Helical" evidence="6">
    <location>
        <begin position="112"/>
        <end position="133"/>
    </location>
</feature>
<dbReference type="Pfam" id="PF03073">
    <property type="entry name" value="TspO_MBR"/>
    <property type="match status" value="1"/>
</dbReference>
<dbReference type="PANTHER" id="PTHR10057">
    <property type="entry name" value="PERIPHERAL-TYPE BENZODIAZEPINE RECEPTOR"/>
    <property type="match status" value="1"/>
</dbReference>
<evidence type="ECO:0000256" key="1">
    <source>
        <dbReference type="ARBA" id="ARBA00004141"/>
    </source>
</evidence>
<proteinExistence type="inferred from homology"/>
<keyword evidence="8" id="KW-1185">Reference proteome</keyword>
<dbReference type="Gene3D" id="1.20.1260.100">
    <property type="entry name" value="TspO/MBR protein"/>
    <property type="match status" value="1"/>
</dbReference>
<evidence type="ECO:0000256" key="5">
    <source>
        <dbReference type="ARBA" id="ARBA00023136"/>
    </source>
</evidence>
<gene>
    <name evidence="7" type="ORF">SMD31_02580</name>
</gene>
<accession>A0ABU5DV22</accession>
<keyword evidence="5 6" id="KW-0472">Membrane</keyword>
<comment type="subcellular location">
    <subcellularLocation>
        <location evidence="1">Membrane</location>
        <topology evidence="1">Multi-pass membrane protein</topology>
    </subcellularLocation>
</comment>
<protein>
    <submittedName>
        <fullName evidence="7">TspO/MBR family protein</fullName>
    </submittedName>
</protein>
<evidence type="ECO:0000256" key="6">
    <source>
        <dbReference type="SAM" id="Phobius"/>
    </source>
</evidence>
<evidence type="ECO:0000256" key="2">
    <source>
        <dbReference type="ARBA" id="ARBA00007524"/>
    </source>
</evidence>
<evidence type="ECO:0000256" key="3">
    <source>
        <dbReference type="ARBA" id="ARBA00022692"/>
    </source>
</evidence>
<dbReference type="InterPro" id="IPR004307">
    <property type="entry name" value="TspO_MBR"/>
</dbReference>
<reference evidence="7 8" key="1">
    <citation type="journal article" date="2013" name="Antonie Van Leeuwenhoek">
        <title>Dongia rigui sp. nov., isolated from freshwater of a large wetland in Korea.</title>
        <authorList>
            <person name="Baik K.S."/>
            <person name="Hwang Y.M."/>
            <person name="Choi J.S."/>
            <person name="Kwon J."/>
            <person name="Seong C.N."/>
        </authorList>
    </citation>
    <scope>NUCLEOTIDE SEQUENCE [LARGE SCALE GENOMIC DNA]</scope>
    <source>
        <strain evidence="7 8">04SU4-P</strain>
    </source>
</reference>
<comment type="caution">
    <text evidence="7">The sequence shown here is derived from an EMBL/GenBank/DDBJ whole genome shotgun (WGS) entry which is preliminary data.</text>
</comment>
<name>A0ABU5DV22_9PROT</name>
<feature type="transmembrane region" description="Helical" evidence="6">
    <location>
        <begin position="88"/>
        <end position="106"/>
    </location>
</feature>
<organism evidence="7 8">
    <name type="scientific">Dongia rigui</name>
    <dbReference type="NCBI Taxonomy" id="940149"/>
    <lineage>
        <taxon>Bacteria</taxon>
        <taxon>Pseudomonadati</taxon>
        <taxon>Pseudomonadota</taxon>
        <taxon>Alphaproteobacteria</taxon>
        <taxon>Rhodospirillales</taxon>
        <taxon>Dongiaceae</taxon>
        <taxon>Dongia</taxon>
    </lineage>
</organism>
<evidence type="ECO:0000313" key="7">
    <source>
        <dbReference type="EMBL" id="MDY0870784.1"/>
    </source>
</evidence>
<comment type="similarity">
    <text evidence="2">Belongs to the TspO/BZRP family.</text>
</comment>
<feature type="transmembrane region" description="Helical" evidence="6">
    <location>
        <begin position="55"/>
        <end position="76"/>
    </location>
</feature>
<feature type="transmembrane region" description="Helical" evidence="6">
    <location>
        <begin position="12"/>
        <end position="35"/>
    </location>
</feature>
<dbReference type="CDD" id="cd15904">
    <property type="entry name" value="TSPO_MBR"/>
    <property type="match status" value="1"/>
</dbReference>
<dbReference type="EMBL" id="JAXCLX010000001">
    <property type="protein sequence ID" value="MDY0870784.1"/>
    <property type="molecule type" value="Genomic_DNA"/>
</dbReference>
<feature type="transmembrane region" description="Helical" evidence="6">
    <location>
        <begin position="140"/>
        <end position="163"/>
    </location>
</feature>
<evidence type="ECO:0000313" key="8">
    <source>
        <dbReference type="Proteomes" id="UP001271769"/>
    </source>
</evidence>
<dbReference type="InterPro" id="IPR038330">
    <property type="entry name" value="TspO/MBR-related_sf"/>
</dbReference>
<dbReference type="Proteomes" id="UP001271769">
    <property type="component" value="Unassembled WGS sequence"/>
</dbReference>
<dbReference type="RefSeq" id="WP_320499126.1">
    <property type="nucleotide sequence ID" value="NZ_JAXCLX010000001.1"/>
</dbReference>
<dbReference type="PIRSF" id="PIRSF005859">
    <property type="entry name" value="PBR"/>
    <property type="match status" value="1"/>
</dbReference>
<evidence type="ECO:0000256" key="4">
    <source>
        <dbReference type="ARBA" id="ARBA00022989"/>
    </source>
</evidence>
<keyword evidence="4 6" id="KW-1133">Transmembrane helix</keyword>
<sequence>MIDQSAPARPAQLWHLLGFVAINVVVSGFGGLLTATSIDSWYPALAKPSFNPPDWIFGPVWSILYLLMAVAAWRVWRVAGWNEGRISLSLYFGQLALNLLWSALFFGLRQPAWALADCLLLLALIIVTGVLFWRRDRLAGILFVPYTAWVGFAALLNGAIVALN</sequence>
<keyword evidence="3 6" id="KW-0812">Transmembrane</keyword>
<dbReference type="PANTHER" id="PTHR10057:SF0">
    <property type="entry name" value="TRANSLOCATOR PROTEIN"/>
    <property type="match status" value="1"/>
</dbReference>